<comment type="similarity">
    <text evidence="1 5">Belongs to the E2F/DP family.</text>
</comment>
<dbReference type="OMA" id="RECMNSG"/>
<feature type="region of interest" description="Disordered" evidence="6">
    <location>
        <begin position="277"/>
        <end position="353"/>
    </location>
</feature>
<dbReference type="InterPro" id="IPR032198">
    <property type="entry name" value="E2F_CC-MB"/>
</dbReference>
<dbReference type="STRING" id="407821.A0A087UV29"/>
<organism evidence="8 9">
    <name type="scientific">Stegodyphus mimosarum</name>
    <name type="common">African social velvet spider</name>
    <dbReference type="NCBI Taxonomy" id="407821"/>
    <lineage>
        <taxon>Eukaryota</taxon>
        <taxon>Metazoa</taxon>
        <taxon>Ecdysozoa</taxon>
        <taxon>Arthropoda</taxon>
        <taxon>Chelicerata</taxon>
        <taxon>Arachnida</taxon>
        <taxon>Araneae</taxon>
        <taxon>Araneomorphae</taxon>
        <taxon>Entelegynae</taxon>
        <taxon>Eresoidea</taxon>
        <taxon>Eresidae</taxon>
        <taxon>Stegodyphus</taxon>
    </lineage>
</organism>
<dbReference type="InterPro" id="IPR015633">
    <property type="entry name" value="E2F"/>
</dbReference>
<dbReference type="Proteomes" id="UP000054359">
    <property type="component" value="Unassembled WGS sequence"/>
</dbReference>
<keyword evidence="4 5" id="KW-0804">Transcription</keyword>
<evidence type="ECO:0000256" key="4">
    <source>
        <dbReference type="ARBA" id="ARBA00023163"/>
    </source>
</evidence>
<evidence type="ECO:0000259" key="7">
    <source>
        <dbReference type="SMART" id="SM01372"/>
    </source>
</evidence>
<feature type="domain" description="E2F/DP family winged-helix DNA-binding" evidence="7">
    <location>
        <begin position="14"/>
        <end position="80"/>
    </location>
</feature>
<evidence type="ECO:0000256" key="2">
    <source>
        <dbReference type="ARBA" id="ARBA00023015"/>
    </source>
</evidence>
<keyword evidence="3 5" id="KW-0238">DNA-binding</keyword>
<dbReference type="SUPFAM" id="SSF144074">
    <property type="entry name" value="E2F-DP heterodimerization region"/>
    <property type="match status" value="1"/>
</dbReference>
<evidence type="ECO:0000256" key="6">
    <source>
        <dbReference type="SAM" id="MobiDB-lite"/>
    </source>
</evidence>
<protein>
    <submittedName>
        <fullName evidence="8">Transcription factor E2F4</fullName>
    </submittedName>
</protein>
<evidence type="ECO:0000256" key="5">
    <source>
        <dbReference type="RuleBase" id="RU003796"/>
    </source>
</evidence>
<dbReference type="GO" id="GO:0000981">
    <property type="term" value="F:DNA-binding transcription factor activity, RNA polymerase II-specific"/>
    <property type="evidence" value="ECO:0007669"/>
    <property type="project" value="TreeGrafter"/>
</dbReference>
<feature type="compositionally biased region" description="Polar residues" evidence="6">
    <location>
        <begin position="253"/>
        <end position="264"/>
    </location>
</feature>
<keyword evidence="2 5" id="KW-0805">Transcription regulation</keyword>
<dbReference type="PANTHER" id="PTHR12081">
    <property type="entry name" value="TRANSCRIPTION FACTOR E2F"/>
    <property type="match status" value="1"/>
</dbReference>
<keyword evidence="5" id="KW-0539">Nucleus</keyword>
<dbReference type="Pfam" id="PF16421">
    <property type="entry name" value="E2F_CC-MB"/>
    <property type="match status" value="1"/>
</dbReference>
<name>A0A087UV29_STEMI</name>
<comment type="subcellular location">
    <subcellularLocation>
        <location evidence="5">Nucleus</location>
    </subcellularLocation>
</comment>
<feature type="compositionally biased region" description="Basic and acidic residues" evidence="6">
    <location>
        <begin position="216"/>
        <end position="230"/>
    </location>
</feature>
<evidence type="ECO:0000313" key="9">
    <source>
        <dbReference type="Proteomes" id="UP000054359"/>
    </source>
</evidence>
<evidence type="ECO:0000313" key="8">
    <source>
        <dbReference type="EMBL" id="KFM81218.1"/>
    </source>
</evidence>
<dbReference type="Gene3D" id="1.10.10.10">
    <property type="entry name" value="Winged helix-like DNA-binding domain superfamily/Winged helix DNA-binding domain"/>
    <property type="match status" value="1"/>
</dbReference>
<dbReference type="EMBL" id="KK121785">
    <property type="protein sequence ID" value="KFM81218.1"/>
    <property type="molecule type" value="Genomic_DNA"/>
</dbReference>
<dbReference type="FunFam" id="1.10.10.10:FF:000008">
    <property type="entry name" value="E2F transcription factor 1"/>
    <property type="match status" value="1"/>
</dbReference>
<dbReference type="PANTHER" id="PTHR12081:SF18">
    <property type="entry name" value="TRANSCRIPTION FACTOR E2F2-RELATED"/>
    <property type="match status" value="1"/>
</dbReference>
<proteinExistence type="inferred from homology"/>
<dbReference type="SUPFAM" id="SSF46785">
    <property type="entry name" value="Winged helix' DNA-binding domain"/>
    <property type="match status" value="1"/>
</dbReference>
<dbReference type="Gene3D" id="6.10.250.540">
    <property type="match status" value="1"/>
</dbReference>
<dbReference type="GO" id="GO:0000978">
    <property type="term" value="F:RNA polymerase II cis-regulatory region sequence-specific DNA binding"/>
    <property type="evidence" value="ECO:0007669"/>
    <property type="project" value="InterPro"/>
</dbReference>
<dbReference type="GO" id="GO:0090575">
    <property type="term" value="C:RNA polymerase II transcription regulator complex"/>
    <property type="evidence" value="ECO:0007669"/>
    <property type="project" value="TreeGrafter"/>
</dbReference>
<dbReference type="AlphaFoldDB" id="A0A087UV29"/>
<dbReference type="Pfam" id="PF02319">
    <property type="entry name" value="WHD_E2F_TDP"/>
    <property type="match status" value="1"/>
</dbReference>
<feature type="non-terminal residue" evidence="8">
    <location>
        <position position="424"/>
    </location>
</feature>
<dbReference type="SMART" id="SM01372">
    <property type="entry name" value="E2F_TDP"/>
    <property type="match status" value="1"/>
</dbReference>
<keyword evidence="9" id="KW-1185">Reference proteome</keyword>
<evidence type="ECO:0000256" key="3">
    <source>
        <dbReference type="ARBA" id="ARBA00023125"/>
    </source>
</evidence>
<feature type="region of interest" description="Disordered" evidence="6">
    <location>
        <begin position="213"/>
        <end position="264"/>
    </location>
</feature>
<dbReference type="GO" id="GO:0046983">
    <property type="term" value="F:protein dimerization activity"/>
    <property type="evidence" value="ECO:0007669"/>
    <property type="project" value="InterPro"/>
</dbReference>
<dbReference type="OrthoDB" id="1743261at2759"/>
<dbReference type="CDD" id="cd14660">
    <property type="entry name" value="E2F_DD"/>
    <property type="match status" value="1"/>
</dbReference>
<dbReference type="InterPro" id="IPR036390">
    <property type="entry name" value="WH_DNA-bd_sf"/>
</dbReference>
<dbReference type="InterPro" id="IPR037241">
    <property type="entry name" value="E2F-DP_heterodim"/>
</dbReference>
<evidence type="ECO:0000256" key="1">
    <source>
        <dbReference type="ARBA" id="ARBA00010940"/>
    </source>
</evidence>
<feature type="compositionally biased region" description="Basic and acidic residues" evidence="6">
    <location>
        <begin position="238"/>
        <end position="247"/>
    </location>
</feature>
<dbReference type="InterPro" id="IPR036388">
    <property type="entry name" value="WH-like_DNA-bd_sf"/>
</dbReference>
<feature type="compositionally biased region" description="Polar residues" evidence="6">
    <location>
        <begin position="338"/>
        <end position="353"/>
    </location>
</feature>
<dbReference type="InterPro" id="IPR003316">
    <property type="entry name" value="E2F_WHTH_DNA-bd_dom"/>
</dbReference>
<gene>
    <name evidence="8" type="ORF">X975_17421</name>
</gene>
<sequence>MTVSKMADIGMPSRHEKSLGLLTTKFVSLLQEAKDGVLDLKVAADTLAVRQKRRIYDITNVLEGIGLIEKKSKNSIQWKGAGPGCNTREISDRLVVLKKELEFLDQKEKELEMHEQWIMQSICNIRDDPENAELSYVLYEDICNSFEGDTMIAVEAPIGTQLSVTAPDQQSEDPDTRNKYQLFMTSPSGPINVLLVNKDATMTNLASKAIPPEVPAEVREPETSKIEEPPKVVNSLPPEEKKEEPEIPKASSPVRTYSRQTRQASIGVKRTIAAVMSGSRSLQKKKELEASEESASSSTNRMATRHSPRKAPPQPLTNISAPVTRRQKSVSKPDPIDTPQQGNLPTISNSEASCDTPDNLLDISKDLLFDPISDDKLQEQILDELISTETLSPFLRLSPPPGVRDYFFNLDETEGMCDLFDLSP</sequence>
<accession>A0A087UV29</accession>
<reference evidence="8 9" key="1">
    <citation type="submission" date="2013-11" db="EMBL/GenBank/DDBJ databases">
        <title>Genome sequencing of Stegodyphus mimosarum.</title>
        <authorList>
            <person name="Bechsgaard J."/>
        </authorList>
    </citation>
    <scope>NUCLEOTIDE SEQUENCE [LARGE SCALE GENOMIC DNA]</scope>
</reference>